<evidence type="ECO:0000259" key="7">
    <source>
        <dbReference type="Pfam" id="PF02687"/>
    </source>
</evidence>
<gene>
    <name evidence="8" type="ordered locus">Clocel_4165</name>
</gene>
<proteinExistence type="inferred from homology"/>
<keyword evidence="9" id="KW-1185">Reference proteome</keyword>
<feature type="transmembrane region" description="Helical" evidence="6">
    <location>
        <begin position="106"/>
        <end position="139"/>
    </location>
</feature>
<accession>D9SMH0</accession>
<evidence type="ECO:0000313" key="9">
    <source>
        <dbReference type="Proteomes" id="UP000002730"/>
    </source>
</evidence>
<feature type="transmembrane region" description="Helical" evidence="6">
    <location>
        <begin position="283"/>
        <end position="308"/>
    </location>
</feature>
<comment type="subcellular location">
    <subcellularLocation>
        <location evidence="1 6">Cell membrane</location>
        <topology evidence="1 6">Multi-pass membrane protein</topology>
    </subcellularLocation>
</comment>
<feature type="transmembrane region" description="Helical" evidence="6">
    <location>
        <begin position="18"/>
        <end position="36"/>
    </location>
</feature>
<dbReference type="eggNOG" id="COG0577">
    <property type="taxonomic scope" value="Bacteria"/>
</dbReference>
<dbReference type="Proteomes" id="UP000002730">
    <property type="component" value="Chromosome"/>
</dbReference>
<evidence type="ECO:0000256" key="6">
    <source>
        <dbReference type="PIRNR" id="PIRNR018968"/>
    </source>
</evidence>
<dbReference type="RefSeq" id="WP_010074181.1">
    <property type="nucleotide sequence ID" value="NC_014393.1"/>
</dbReference>
<dbReference type="EMBL" id="CP002160">
    <property type="protein sequence ID" value="ADL53826.1"/>
    <property type="molecule type" value="Genomic_DNA"/>
</dbReference>
<evidence type="ECO:0000313" key="8">
    <source>
        <dbReference type="EMBL" id="ADL53826.1"/>
    </source>
</evidence>
<protein>
    <recommendedName>
        <fullName evidence="7">ABC3 transporter permease C-terminal domain-containing protein</fullName>
    </recommendedName>
</protein>
<keyword evidence="5 6" id="KW-0472">Membrane</keyword>
<dbReference type="OrthoDB" id="9781780at2"/>
<evidence type="ECO:0000256" key="2">
    <source>
        <dbReference type="ARBA" id="ARBA00022475"/>
    </source>
</evidence>
<dbReference type="PANTHER" id="PTHR46795:SF3">
    <property type="entry name" value="ABC TRANSPORTER PERMEASE"/>
    <property type="match status" value="1"/>
</dbReference>
<keyword evidence="4 6" id="KW-1133">Transmembrane helix</keyword>
<dbReference type="HOGENOM" id="CLU_022800_2_1_9"/>
<evidence type="ECO:0000256" key="3">
    <source>
        <dbReference type="ARBA" id="ARBA00022692"/>
    </source>
</evidence>
<dbReference type="PANTHER" id="PTHR46795">
    <property type="entry name" value="ABC TRANSPORTER PERMEASE-RELATED-RELATED"/>
    <property type="match status" value="1"/>
</dbReference>
<keyword evidence="6" id="KW-0813">Transport</keyword>
<reference evidence="8 9" key="1">
    <citation type="submission" date="2010-08" db="EMBL/GenBank/DDBJ databases">
        <title>Complete sequence of Clostridium cellulovorans 743B.</title>
        <authorList>
            <consortium name="US DOE Joint Genome Institute"/>
            <person name="Lucas S."/>
            <person name="Copeland A."/>
            <person name="Lapidus A."/>
            <person name="Cheng J.-F."/>
            <person name="Bruce D."/>
            <person name="Goodwin L."/>
            <person name="Pitluck S."/>
            <person name="Chertkov O."/>
            <person name="Detter J.C."/>
            <person name="Han C."/>
            <person name="Tapia R."/>
            <person name="Land M."/>
            <person name="Hauser L."/>
            <person name="Chang Y.-J."/>
            <person name="Jeffries C."/>
            <person name="Kyrpides N."/>
            <person name="Ivanova N."/>
            <person name="Mikhailova N."/>
            <person name="Hemme C.L."/>
            <person name="Woyke T."/>
        </authorList>
    </citation>
    <scope>NUCLEOTIDE SEQUENCE [LARGE SCALE GENOMIC DNA]</scope>
    <source>
        <strain evidence="9">ATCC 35296 / DSM 3052 / OCM 3 / 743B</strain>
    </source>
</reference>
<feature type="transmembrane region" description="Helical" evidence="6">
    <location>
        <begin position="571"/>
        <end position="590"/>
    </location>
</feature>
<sequence length="633" mass="72339">MTLFSITLRNVRKNFRNYVAYFLSSSFSVFAIYLFMSILYSENIQDQLGSMKKFITLFYVGAVMITLFSAFFIWYSNSFFVRSRKKEFATYMLLGMSKRQVAMVNFLENIIIMFLSLLTGIILGLIFTKFFIMLLFFMIKTPVTVPFQWSIKALRLCLTIFLGIFIIITVHGFIIIRTSKLIDLFNASKKVERGLRVSFLTVVLGMLAVVFLAIGYNIAIKKLAYNFVEAPIVVLLVVVGTIFFFTSTTSLLIYLSKKNEKRLFKGTKLISTAQLFYRYKGNVGTLSVIAITTTVALCALVTCIGSYGKTEENSRYMRPFSVEYFNNGGEDKIFQDILSNYKQVTVKYKDDFQLLKTIIRNPSYDGNEEIYIISEKDFNNINDHQGQDRKIQLKENDDCYFVKIQNYTIGDPIENKNIPINIGSQNYNFKVTLTDTKPFIALDHFKETVVVKDSVFENMKSIADKGTIAHVTGYMLQNDFKADDFTTELLKTVPDESSVKTFYDHYADGLKLLGMMAFIGLFIGMLFIMATGGIIYFKMNMEAREDKSKFITLRKIGVSKKEIKMSVAKELLIFFGTPLLIAAINTYPATVALSKMLALKLMGSYVAILVVYVLVYCVYYFVTLGSYMREIEG</sequence>
<evidence type="ECO:0000256" key="1">
    <source>
        <dbReference type="ARBA" id="ARBA00004651"/>
    </source>
</evidence>
<dbReference type="InterPro" id="IPR052536">
    <property type="entry name" value="ABC-4_Integral_Memb_Prot"/>
</dbReference>
<dbReference type="PIRSF" id="PIRSF018968">
    <property type="entry name" value="ABC_permease_BceB"/>
    <property type="match status" value="1"/>
</dbReference>
<dbReference type="Pfam" id="PF02687">
    <property type="entry name" value="FtsX"/>
    <property type="match status" value="1"/>
</dbReference>
<feature type="transmembrane region" description="Helical" evidence="6">
    <location>
        <begin position="232"/>
        <end position="255"/>
    </location>
</feature>
<dbReference type="InterPro" id="IPR003838">
    <property type="entry name" value="ABC3_permease_C"/>
</dbReference>
<dbReference type="InterPro" id="IPR027022">
    <property type="entry name" value="ABC_permease_BceB-typ"/>
</dbReference>
<feature type="transmembrane region" description="Helical" evidence="6">
    <location>
        <begin position="151"/>
        <end position="176"/>
    </location>
</feature>
<organism evidence="8 9">
    <name type="scientific">Clostridium cellulovorans (strain ATCC 35296 / DSM 3052 / OCM 3 / 743B)</name>
    <dbReference type="NCBI Taxonomy" id="573061"/>
    <lineage>
        <taxon>Bacteria</taxon>
        <taxon>Bacillati</taxon>
        <taxon>Bacillota</taxon>
        <taxon>Clostridia</taxon>
        <taxon>Eubacteriales</taxon>
        <taxon>Clostridiaceae</taxon>
        <taxon>Clostridium</taxon>
    </lineage>
</organism>
<dbReference type="KEGG" id="ccb:Clocel_4165"/>
<dbReference type="STRING" id="573061.Clocel_4165"/>
<feature type="domain" description="ABC3 transporter permease C-terminal" evidence="7">
    <location>
        <begin position="60"/>
        <end position="176"/>
    </location>
</feature>
<name>D9SMH0_CLOC7</name>
<dbReference type="GO" id="GO:0005886">
    <property type="term" value="C:plasma membrane"/>
    <property type="evidence" value="ECO:0007669"/>
    <property type="project" value="UniProtKB-SubCell"/>
</dbReference>
<evidence type="ECO:0000256" key="5">
    <source>
        <dbReference type="ARBA" id="ARBA00023136"/>
    </source>
</evidence>
<feature type="transmembrane region" description="Helical" evidence="6">
    <location>
        <begin position="56"/>
        <end position="76"/>
    </location>
</feature>
<feature type="transmembrane region" description="Helical" evidence="6">
    <location>
        <begin position="512"/>
        <end position="537"/>
    </location>
</feature>
<dbReference type="GO" id="GO:0055085">
    <property type="term" value="P:transmembrane transport"/>
    <property type="evidence" value="ECO:0007669"/>
    <property type="project" value="UniProtKB-UniRule"/>
</dbReference>
<keyword evidence="2 6" id="KW-1003">Cell membrane</keyword>
<feature type="transmembrane region" description="Helical" evidence="6">
    <location>
        <begin position="602"/>
        <end position="622"/>
    </location>
</feature>
<keyword evidence="3 6" id="KW-0812">Transmembrane</keyword>
<evidence type="ECO:0000256" key="4">
    <source>
        <dbReference type="ARBA" id="ARBA00022989"/>
    </source>
</evidence>
<comment type="similarity">
    <text evidence="6">Belongs to the ABC-4 integral membrane protein family.</text>
</comment>
<feature type="transmembrane region" description="Helical" evidence="6">
    <location>
        <begin position="197"/>
        <end position="220"/>
    </location>
</feature>
<dbReference type="AlphaFoldDB" id="D9SMH0"/>